<dbReference type="InterPro" id="IPR000219">
    <property type="entry name" value="DH_dom"/>
</dbReference>
<dbReference type="Pfam" id="PF00188">
    <property type="entry name" value="CAP"/>
    <property type="match status" value="3"/>
</dbReference>
<dbReference type="InterPro" id="IPR001283">
    <property type="entry name" value="CRISP-related"/>
</dbReference>
<evidence type="ECO:0000313" key="3">
    <source>
        <dbReference type="EMBL" id="KAJ3221230.1"/>
    </source>
</evidence>
<evidence type="ECO:0000259" key="2">
    <source>
        <dbReference type="PROSITE" id="PS50010"/>
    </source>
</evidence>
<accession>A0AAD5U3A5</accession>
<dbReference type="Gene3D" id="3.40.33.10">
    <property type="entry name" value="CAP"/>
    <property type="match status" value="3"/>
</dbReference>
<proteinExistence type="predicted"/>
<protein>
    <submittedName>
        <fullName evidence="3">Phosphatidylinositol-3,4, 5-trisphosphate-dependent Rac exchanger 1 protein</fullName>
    </submittedName>
</protein>
<dbReference type="InterPro" id="IPR035940">
    <property type="entry name" value="CAP_sf"/>
</dbReference>
<comment type="caution">
    <text evidence="3">The sequence shown here is derived from an EMBL/GenBank/DDBJ whole genome shotgun (WGS) entry which is preliminary data.</text>
</comment>
<dbReference type="PANTHER" id="PTHR10334">
    <property type="entry name" value="CYSTEINE-RICH SECRETORY PROTEIN-RELATED"/>
    <property type="match status" value="1"/>
</dbReference>
<keyword evidence="4" id="KW-1185">Reference proteome</keyword>
<dbReference type="GO" id="GO:0005085">
    <property type="term" value="F:guanyl-nucleotide exchange factor activity"/>
    <property type="evidence" value="ECO:0007669"/>
    <property type="project" value="InterPro"/>
</dbReference>
<dbReference type="EMBL" id="JADGJW010000243">
    <property type="protein sequence ID" value="KAJ3221230.1"/>
    <property type="molecule type" value="Genomic_DNA"/>
</dbReference>
<feature type="compositionally biased region" description="Low complexity" evidence="1">
    <location>
        <begin position="390"/>
        <end position="406"/>
    </location>
</feature>
<dbReference type="InterPro" id="IPR035899">
    <property type="entry name" value="DBL_dom_sf"/>
</dbReference>
<evidence type="ECO:0000313" key="4">
    <source>
        <dbReference type="Proteomes" id="UP001211065"/>
    </source>
</evidence>
<organism evidence="3 4">
    <name type="scientific">Clydaea vesicula</name>
    <dbReference type="NCBI Taxonomy" id="447962"/>
    <lineage>
        <taxon>Eukaryota</taxon>
        <taxon>Fungi</taxon>
        <taxon>Fungi incertae sedis</taxon>
        <taxon>Chytridiomycota</taxon>
        <taxon>Chytridiomycota incertae sedis</taxon>
        <taxon>Chytridiomycetes</taxon>
        <taxon>Lobulomycetales</taxon>
        <taxon>Lobulomycetaceae</taxon>
        <taxon>Clydaea</taxon>
    </lineage>
</organism>
<dbReference type="PROSITE" id="PS50010">
    <property type="entry name" value="DH_2"/>
    <property type="match status" value="1"/>
</dbReference>
<feature type="domain" description="DH" evidence="2">
    <location>
        <begin position="1"/>
        <end position="157"/>
    </location>
</feature>
<dbReference type="InterPro" id="IPR014044">
    <property type="entry name" value="CAP_dom"/>
</dbReference>
<dbReference type="SMART" id="SM00325">
    <property type="entry name" value="RhoGEF"/>
    <property type="match status" value="1"/>
</dbReference>
<dbReference type="SMART" id="SM00198">
    <property type="entry name" value="SCP"/>
    <property type="match status" value="2"/>
</dbReference>
<evidence type="ECO:0000256" key="1">
    <source>
        <dbReference type="SAM" id="MobiDB-lite"/>
    </source>
</evidence>
<dbReference type="Pfam" id="PF00621">
    <property type="entry name" value="RhoGEF"/>
    <property type="match status" value="1"/>
</dbReference>
<dbReference type="SUPFAM" id="SSF48065">
    <property type="entry name" value="DBL homology domain (DH-domain)"/>
    <property type="match status" value="1"/>
</dbReference>
<reference evidence="3" key="1">
    <citation type="submission" date="2020-05" db="EMBL/GenBank/DDBJ databases">
        <title>Phylogenomic resolution of chytrid fungi.</title>
        <authorList>
            <person name="Stajich J.E."/>
            <person name="Amses K."/>
            <person name="Simmons R."/>
            <person name="Seto K."/>
            <person name="Myers J."/>
            <person name="Bonds A."/>
            <person name="Quandt C.A."/>
            <person name="Barry K."/>
            <person name="Liu P."/>
            <person name="Grigoriev I."/>
            <person name="Longcore J.E."/>
            <person name="James T.Y."/>
        </authorList>
    </citation>
    <scope>NUCLEOTIDE SEQUENCE</scope>
    <source>
        <strain evidence="3">JEL0476</strain>
    </source>
</reference>
<dbReference type="Gene3D" id="1.20.900.10">
    <property type="entry name" value="Dbl homology (DH) domain"/>
    <property type="match status" value="1"/>
</dbReference>
<gene>
    <name evidence="3" type="primary">PREX1_1</name>
    <name evidence="3" type="ORF">HK099_003682</name>
</gene>
<dbReference type="SUPFAM" id="SSF55797">
    <property type="entry name" value="PR-1-like"/>
    <property type="match status" value="3"/>
</dbReference>
<dbReference type="Proteomes" id="UP001211065">
    <property type="component" value="Unassembled WGS sequence"/>
</dbReference>
<sequence>MAAVISELILSEHRYLETLTFLEKKFPLSLLSLAATVAELIKFQNNFLNKLQIDVATAFINEPFEIYQKYSIKYEKSLKLLNELNKNAEFSKFLIKFNKESKLEIKEYLFLPIQKICRYPLFLTEMLKKPNNLTITVEQLQNALVSVKKAITNLDLSNWYLQNLEKTDMLFSRIVENNSDAEDFGLGSDGIEFNRQLSGGELLLGQAILFIDQKNPKKVNNWGCFLFPNYMLIVREKRKKPIRYSLQHFFDLKLILNISVPSNLSAPLSNSFRMVVLDKSNTVQVYDFGLLDKKQLNIWLEMLCKLTNNSSRNNIEEMYLNYSIVNHYTAYEENYLNLEEYSEDKPLLQNHLPEENSCYLPYTSNEFSYNNFDESNSVSNLNLASNSNGKFESQLSKSHSTSSSSSTCGKDEVQTISSSSSTYDPTIFPPRGASFASLLGEEIKFTENNATIKPKKKVGFSSTSNLPALLKRHQDPIKRSSSTGIISLSASHKPKARPRSLILTGKIPIFLMKGKNNEATVKKVETVVSRPTSPFNTDVFSTANVGDVEEMIARSKGQISNEILLNIRNRNSTVILVSDATKVRSENPSTNKDLPLLPNCHREIDGLFKELDFKENLKFSEASELFSELSFNFNDLSLVKRNDTASSNNSLFSFSQVQEAASEAKSINSVGRLLYIKSQETFWENWDVLSIHNTARQHNKEFGLIPLLWDEKLASEGQSYAETLASNSCALIPSSNLQSHGENIGRSASFGDASLLKKGSDFVTGWVNEDNPGVNFYNHWSQVNWRTSERVGGNCEGNLFSDAENLCFDTIASTSLPTNEVYPTETVETVVEPSQMNIFEVVSTETISTLNPLDFQSTDILMVTSTDILQNTVNVTLALMTETPTCFTSTEHLEIFLTDNLETITVDGDIISFTATATLMEETIVTVEIVTETTINVYPTATSTPKITLTDWESEALRAHNEVRLTYQDLGVEPLIWNASLARDGQEYAKSLALNHCSLIHSRSEERRGQGENLAHSAAFGDLTLLKDITEAVNIWDDEGNPGENVYNHWSQVNWRTTRTVGCGMAVGWLEYGAYNFTCNVFVCRYFPEGNCVGSSFSDANSCGHNAEENTTTNDQVTSDLDNSLVSDSNNEGEVDNEDVIVEDPINSTEVSRSLGKWEQDALDSHNRAREAYANVGVKALIWDSALAADGQAYADELAQKHCNLYHSKMTDRPGQGENLGQSAAYGNLNLLKNITGVVNMWNDEGNPGVNLYNHWSQVNWRNTQTVGCGTATGWLEYGPYNFTCNVFVCRYSPP</sequence>
<feature type="region of interest" description="Disordered" evidence="1">
    <location>
        <begin position="390"/>
        <end position="422"/>
    </location>
</feature>
<dbReference type="PRINTS" id="PR00837">
    <property type="entry name" value="V5TPXLIKE"/>
</dbReference>
<name>A0AAD5U3A5_9FUNG</name>